<dbReference type="InParanoid" id="A0A2R6S138"/>
<accession>A0A2R6S138</accession>
<dbReference type="OrthoDB" id="1739886at2759"/>
<feature type="region of interest" description="Disordered" evidence="1">
    <location>
        <begin position="379"/>
        <end position="408"/>
    </location>
</feature>
<dbReference type="Proteomes" id="UP000241394">
    <property type="component" value="Chromosome LG1"/>
</dbReference>
<feature type="region of interest" description="Disordered" evidence="1">
    <location>
        <begin position="1"/>
        <end position="57"/>
    </location>
</feature>
<protein>
    <submittedName>
        <fullName evidence="3">Methionine--tRNA ligase</fullName>
    </submittedName>
</protein>
<keyword evidence="4" id="KW-1185">Reference proteome</keyword>
<dbReference type="Gramene" id="PSS36004">
    <property type="protein sequence ID" value="PSS36004"/>
    <property type="gene ID" value="CEY00_Acc00507"/>
</dbReference>
<feature type="compositionally biased region" description="Low complexity" evidence="1">
    <location>
        <begin position="1"/>
        <end position="17"/>
    </location>
</feature>
<evidence type="ECO:0000259" key="2">
    <source>
        <dbReference type="Pfam" id="PF20167"/>
    </source>
</evidence>
<feature type="domain" description="Putative plant transposon protein" evidence="2">
    <location>
        <begin position="97"/>
        <end position="276"/>
    </location>
</feature>
<feature type="region of interest" description="Disordered" evidence="1">
    <location>
        <begin position="298"/>
        <end position="339"/>
    </location>
</feature>
<feature type="compositionally biased region" description="Acidic residues" evidence="1">
    <location>
        <begin position="390"/>
        <end position="408"/>
    </location>
</feature>
<reference evidence="3 4" key="1">
    <citation type="submission" date="2017-07" db="EMBL/GenBank/DDBJ databases">
        <title>An improved, manually edited Actinidia chinensis var. chinensis (kiwifruit) genome highlights the challenges associated with draft genomes and gene prediction in plants.</title>
        <authorList>
            <person name="Pilkington S."/>
            <person name="Crowhurst R."/>
            <person name="Hilario E."/>
            <person name="Nardozza S."/>
            <person name="Fraser L."/>
            <person name="Peng Y."/>
            <person name="Gunaseelan K."/>
            <person name="Simpson R."/>
            <person name="Tahir J."/>
            <person name="Deroles S."/>
            <person name="Templeton K."/>
            <person name="Luo Z."/>
            <person name="Davy M."/>
            <person name="Cheng C."/>
            <person name="Mcneilage M."/>
            <person name="Scaglione D."/>
            <person name="Liu Y."/>
            <person name="Zhang Q."/>
            <person name="Datson P."/>
            <person name="De Silva N."/>
            <person name="Gardiner S."/>
            <person name="Bassett H."/>
            <person name="Chagne D."/>
            <person name="Mccallum J."/>
            <person name="Dzierzon H."/>
            <person name="Deng C."/>
            <person name="Wang Y.-Y."/>
            <person name="Barron N."/>
            <person name="Manako K."/>
            <person name="Bowen J."/>
            <person name="Foster T."/>
            <person name="Erridge Z."/>
            <person name="Tiffin H."/>
            <person name="Waite C."/>
            <person name="Davies K."/>
            <person name="Grierson E."/>
            <person name="Laing W."/>
            <person name="Kirk R."/>
            <person name="Chen X."/>
            <person name="Wood M."/>
            <person name="Montefiori M."/>
            <person name="Brummell D."/>
            <person name="Schwinn K."/>
            <person name="Catanach A."/>
            <person name="Fullerton C."/>
            <person name="Li D."/>
            <person name="Meiyalaghan S."/>
            <person name="Nieuwenhuizen N."/>
            <person name="Read N."/>
            <person name="Prakash R."/>
            <person name="Hunter D."/>
            <person name="Zhang H."/>
            <person name="Mckenzie M."/>
            <person name="Knabel M."/>
            <person name="Harris A."/>
            <person name="Allan A."/>
            <person name="Chen A."/>
            <person name="Janssen B."/>
            <person name="Plunkett B."/>
            <person name="Dwamena C."/>
            <person name="Voogd C."/>
            <person name="Leif D."/>
            <person name="Lafferty D."/>
            <person name="Souleyre E."/>
            <person name="Varkonyi-Gasic E."/>
            <person name="Gambi F."/>
            <person name="Hanley J."/>
            <person name="Yao J.-L."/>
            <person name="Cheung J."/>
            <person name="David K."/>
            <person name="Warren B."/>
            <person name="Marsh K."/>
            <person name="Snowden K."/>
            <person name="Lin-Wang K."/>
            <person name="Brian L."/>
            <person name="Martinez-Sanchez M."/>
            <person name="Wang M."/>
            <person name="Ileperuma N."/>
            <person name="Macnee N."/>
            <person name="Campin R."/>
            <person name="Mcatee P."/>
            <person name="Drummond R."/>
            <person name="Espley R."/>
            <person name="Ireland H."/>
            <person name="Wu R."/>
            <person name="Atkinson R."/>
            <person name="Karunairetnam S."/>
            <person name="Bulley S."/>
            <person name="Chunkath S."/>
            <person name="Hanley Z."/>
            <person name="Storey R."/>
            <person name="Thrimawithana A."/>
            <person name="Thomson S."/>
            <person name="David C."/>
            <person name="Testolin R."/>
        </authorList>
    </citation>
    <scope>NUCLEOTIDE SEQUENCE [LARGE SCALE GENOMIC DNA]</scope>
    <source>
        <strain evidence="4">cv. Red5</strain>
        <tissue evidence="3">Young leaf</tissue>
    </source>
</reference>
<evidence type="ECO:0000313" key="3">
    <source>
        <dbReference type="EMBL" id="PSS36004.1"/>
    </source>
</evidence>
<comment type="caution">
    <text evidence="3">The sequence shown here is derived from an EMBL/GenBank/DDBJ whole genome shotgun (WGS) entry which is preliminary data.</text>
</comment>
<dbReference type="EMBL" id="NKQK01000001">
    <property type="protein sequence ID" value="PSS36004.1"/>
    <property type="molecule type" value="Genomic_DNA"/>
</dbReference>
<name>A0A2R6S138_ACTCC</name>
<organism evidence="3 4">
    <name type="scientific">Actinidia chinensis var. chinensis</name>
    <name type="common">Chinese soft-hair kiwi</name>
    <dbReference type="NCBI Taxonomy" id="1590841"/>
    <lineage>
        <taxon>Eukaryota</taxon>
        <taxon>Viridiplantae</taxon>
        <taxon>Streptophyta</taxon>
        <taxon>Embryophyta</taxon>
        <taxon>Tracheophyta</taxon>
        <taxon>Spermatophyta</taxon>
        <taxon>Magnoliopsida</taxon>
        <taxon>eudicotyledons</taxon>
        <taxon>Gunneridae</taxon>
        <taxon>Pentapetalae</taxon>
        <taxon>asterids</taxon>
        <taxon>Ericales</taxon>
        <taxon>Actinidiaceae</taxon>
        <taxon>Actinidia</taxon>
    </lineage>
</organism>
<dbReference type="AlphaFoldDB" id="A0A2R6S138"/>
<dbReference type="Pfam" id="PF20167">
    <property type="entry name" value="Transposase_32"/>
    <property type="match status" value="1"/>
</dbReference>
<reference evidence="4" key="2">
    <citation type="journal article" date="2018" name="BMC Genomics">
        <title>A manually annotated Actinidia chinensis var. chinensis (kiwifruit) genome highlights the challenges associated with draft genomes and gene prediction in plants.</title>
        <authorList>
            <person name="Pilkington S.M."/>
            <person name="Crowhurst R."/>
            <person name="Hilario E."/>
            <person name="Nardozza S."/>
            <person name="Fraser L."/>
            <person name="Peng Y."/>
            <person name="Gunaseelan K."/>
            <person name="Simpson R."/>
            <person name="Tahir J."/>
            <person name="Deroles S.C."/>
            <person name="Templeton K."/>
            <person name="Luo Z."/>
            <person name="Davy M."/>
            <person name="Cheng C."/>
            <person name="McNeilage M."/>
            <person name="Scaglione D."/>
            <person name="Liu Y."/>
            <person name="Zhang Q."/>
            <person name="Datson P."/>
            <person name="De Silva N."/>
            <person name="Gardiner S.E."/>
            <person name="Bassett H."/>
            <person name="Chagne D."/>
            <person name="McCallum J."/>
            <person name="Dzierzon H."/>
            <person name="Deng C."/>
            <person name="Wang Y.Y."/>
            <person name="Barron L."/>
            <person name="Manako K."/>
            <person name="Bowen J."/>
            <person name="Foster T.M."/>
            <person name="Erridge Z.A."/>
            <person name="Tiffin H."/>
            <person name="Waite C.N."/>
            <person name="Davies K.M."/>
            <person name="Grierson E.P."/>
            <person name="Laing W.A."/>
            <person name="Kirk R."/>
            <person name="Chen X."/>
            <person name="Wood M."/>
            <person name="Montefiori M."/>
            <person name="Brummell D.A."/>
            <person name="Schwinn K.E."/>
            <person name="Catanach A."/>
            <person name="Fullerton C."/>
            <person name="Li D."/>
            <person name="Meiyalaghan S."/>
            <person name="Nieuwenhuizen N."/>
            <person name="Read N."/>
            <person name="Prakash R."/>
            <person name="Hunter D."/>
            <person name="Zhang H."/>
            <person name="McKenzie M."/>
            <person name="Knabel M."/>
            <person name="Harris A."/>
            <person name="Allan A.C."/>
            <person name="Gleave A."/>
            <person name="Chen A."/>
            <person name="Janssen B.J."/>
            <person name="Plunkett B."/>
            <person name="Ampomah-Dwamena C."/>
            <person name="Voogd C."/>
            <person name="Leif D."/>
            <person name="Lafferty D."/>
            <person name="Souleyre E.J.F."/>
            <person name="Varkonyi-Gasic E."/>
            <person name="Gambi F."/>
            <person name="Hanley J."/>
            <person name="Yao J.L."/>
            <person name="Cheung J."/>
            <person name="David K.M."/>
            <person name="Warren B."/>
            <person name="Marsh K."/>
            <person name="Snowden K.C."/>
            <person name="Lin-Wang K."/>
            <person name="Brian L."/>
            <person name="Martinez-Sanchez M."/>
            <person name="Wang M."/>
            <person name="Ileperuma N."/>
            <person name="Macnee N."/>
            <person name="Campin R."/>
            <person name="McAtee P."/>
            <person name="Drummond R.S.M."/>
            <person name="Espley R.V."/>
            <person name="Ireland H.S."/>
            <person name="Wu R."/>
            <person name="Atkinson R.G."/>
            <person name="Karunairetnam S."/>
            <person name="Bulley S."/>
            <person name="Chunkath S."/>
            <person name="Hanley Z."/>
            <person name="Storey R."/>
            <person name="Thrimawithana A.H."/>
            <person name="Thomson S."/>
            <person name="David C."/>
            <person name="Testolin R."/>
            <person name="Huang H."/>
            <person name="Hellens R.P."/>
            <person name="Schaffer R.J."/>
        </authorList>
    </citation>
    <scope>NUCLEOTIDE SEQUENCE [LARGE SCALE GENOMIC DNA]</scope>
    <source>
        <strain evidence="4">cv. Red5</strain>
    </source>
</reference>
<keyword evidence="3" id="KW-0436">Ligase</keyword>
<gene>
    <name evidence="3" type="ORF">CEY00_Acc00507</name>
</gene>
<proteinExistence type="predicted"/>
<feature type="compositionally biased region" description="Polar residues" evidence="1">
    <location>
        <begin position="298"/>
        <end position="315"/>
    </location>
</feature>
<evidence type="ECO:0000256" key="1">
    <source>
        <dbReference type="SAM" id="MobiDB-lite"/>
    </source>
</evidence>
<dbReference type="InterPro" id="IPR046796">
    <property type="entry name" value="Transposase_32_dom"/>
</dbReference>
<dbReference type="GO" id="GO:0016874">
    <property type="term" value="F:ligase activity"/>
    <property type="evidence" value="ECO:0007669"/>
    <property type="project" value="UniProtKB-KW"/>
</dbReference>
<dbReference type="OMA" id="ECILNEM"/>
<evidence type="ECO:0000313" key="4">
    <source>
        <dbReference type="Proteomes" id="UP000241394"/>
    </source>
</evidence>
<sequence length="408" mass="46014">MRANRGGRSGEGSSRARGTGKRKRGKTVGESSQSESVSESEEELPPGLSEAQERKEKAKNDMEKWKQIVLTKSVTCERQVLREQIVDTIAIQKLADRGLNFFFEKIEGYYRGLCVQFYRNIRIDTTRTIHSKVGGKNIIITADIIAQFLHYPRPDPTTVQYPNKGFTPLKEKAYARAIYTDPTEFQKGKKFVLGKFKPEYKLMTKIIHYNIAPTRSEKELKLADAEFLYVMMNSVIIDVAECILNEMIVFKEKAPSRANMPFVAMISSICLAAGAPLIDDPLIQPPIGPITMTSIKKSSAMSRPPKVSQSASVNVPPSSEIPPDIPSSSTAPPPKKKKSWKARIEGYIKKLLCRQSDFERKLTHKIDYCVQAVEQYTSMPYVPPESNTESTEEEENEDNEEEEDDDSE</sequence>
<feature type="compositionally biased region" description="Low complexity" evidence="1">
    <location>
        <begin position="28"/>
        <end position="37"/>
    </location>
</feature>